<reference evidence="2 3" key="1">
    <citation type="submission" date="2015-05" db="EMBL/GenBank/DDBJ databases">
        <authorList>
            <person name="Wang D.B."/>
            <person name="Wang M."/>
        </authorList>
    </citation>
    <scope>NUCLEOTIDE SEQUENCE [LARGE SCALE GENOMIC DNA]</scope>
    <source>
        <strain evidence="2">VL1</strain>
    </source>
</reference>
<protein>
    <submittedName>
        <fullName evidence="2">Uncharacterized protein</fullName>
    </submittedName>
</protein>
<feature type="compositionally biased region" description="Basic residues" evidence="1">
    <location>
        <begin position="1"/>
        <end position="13"/>
    </location>
</feature>
<evidence type="ECO:0000256" key="1">
    <source>
        <dbReference type="SAM" id="MobiDB-lite"/>
    </source>
</evidence>
<proteinExistence type="predicted"/>
<dbReference type="AlphaFoldDB" id="A0A0G4MJ06"/>
<name>A0A0G4MJ06_VERLO</name>
<feature type="region of interest" description="Disordered" evidence="1">
    <location>
        <begin position="1"/>
        <end position="70"/>
    </location>
</feature>
<sequence length="70" mass="8284">DRVPRLPRHRLRHHADAVPQRKVHAPPPLRQPRSHRHGREGRRRPRCRLHHPDAGATLPWSAPPLRRPPR</sequence>
<dbReference type="Proteomes" id="UP000044602">
    <property type="component" value="Unassembled WGS sequence"/>
</dbReference>
<keyword evidence="3" id="KW-1185">Reference proteome</keyword>
<dbReference type="EMBL" id="CVQH01022753">
    <property type="protein sequence ID" value="CRK34005.1"/>
    <property type="molecule type" value="Genomic_DNA"/>
</dbReference>
<feature type="non-terminal residue" evidence="2">
    <location>
        <position position="1"/>
    </location>
</feature>
<gene>
    <name evidence="2" type="ORF">BN1708_019361</name>
</gene>
<organism evidence="2 3">
    <name type="scientific">Verticillium longisporum</name>
    <name type="common">Verticillium dahliae var. longisporum</name>
    <dbReference type="NCBI Taxonomy" id="100787"/>
    <lineage>
        <taxon>Eukaryota</taxon>
        <taxon>Fungi</taxon>
        <taxon>Dikarya</taxon>
        <taxon>Ascomycota</taxon>
        <taxon>Pezizomycotina</taxon>
        <taxon>Sordariomycetes</taxon>
        <taxon>Hypocreomycetidae</taxon>
        <taxon>Glomerellales</taxon>
        <taxon>Plectosphaerellaceae</taxon>
        <taxon>Verticillium</taxon>
    </lineage>
</organism>
<evidence type="ECO:0000313" key="2">
    <source>
        <dbReference type="EMBL" id="CRK34005.1"/>
    </source>
</evidence>
<feature type="compositionally biased region" description="Pro residues" evidence="1">
    <location>
        <begin position="61"/>
        <end position="70"/>
    </location>
</feature>
<accession>A0A0G4MJ06</accession>
<feature type="compositionally biased region" description="Basic residues" evidence="1">
    <location>
        <begin position="32"/>
        <end position="49"/>
    </location>
</feature>
<evidence type="ECO:0000313" key="3">
    <source>
        <dbReference type="Proteomes" id="UP000044602"/>
    </source>
</evidence>